<dbReference type="GO" id="GO:0003824">
    <property type="term" value="F:catalytic activity"/>
    <property type="evidence" value="ECO:0007669"/>
    <property type="project" value="InterPro"/>
</dbReference>
<dbReference type="InterPro" id="IPR007197">
    <property type="entry name" value="rSAM"/>
</dbReference>
<dbReference type="InterPro" id="IPR050377">
    <property type="entry name" value="Radical_SAM_PqqE_MftC-like"/>
</dbReference>
<evidence type="ECO:0000256" key="4">
    <source>
        <dbReference type="ARBA" id="ARBA00023014"/>
    </source>
</evidence>
<evidence type="ECO:0000256" key="1">
    <source>
        <dbReference type="ARBA" id="ARBA00022691"/>
    </source>
</evidence>
<dbReference type="SFLD" id="SFLDS00029">
    <property type="entry name" value="Radical_SAM"/>
    <property type="match status" value="1"/>
</dbReference>
<dbReference type="GO" id="GO:0046872">
    <property type="term" value="F:metal ion binding"/>
    <property type="evidence" value="ECO:0007669"/>
    <property type="project" value="UniProtKB-KW"/>
</dbReference>
<keyword evidence="4" id="KW-0411">Iron-sulfur</keyword>
<keyword evidence="1" id="KW-0949">S-adenosyl-L-methionine</keyword>
<dbReference type="PANTHER" id="PTHR11228">
    <property type="entry name" value="RADICAL SAM DOMAIN PROTEIN"/>
    <property type="match status" value="1"/>
</dbReference>
<dbReference type="CDD" id="cd01335">
    <property type="entry name" value="Radical_SAM"/>
    <property type="match status" value="1"/>
</dbReference>
<organism evidence="6">
    <name type="scientific">uncultured Mycobacteriales bacterium</name>
    <dbReference type="NCBI Taxonomy" id="581187"/>
    <lineage>
        <taxon>Bacteria</taxon>
        <taxon>Bacillati</taxon>
        <taxon>Actinomycetota</taxon>
        <taxon>Actinomycetes</taxon>
        <taxon>Mycobacteriales</taxon>
        <taxon>environmental samples</taxon>
    </lineage>
</organism>
<dbReference type="SFLD" id="SFLDG01067">
    <property type="entry name" value="SPASM/twitch_domain_containing"/>
    <property type="match status" value="1"/>
</dbReference>
<evidence type="ECO:0000256" key="2">
    <source>
        <dbReference type="ARBA" id="ARBA00022723"/>
    </source>
</evidence>
<protein>
    <recommendedName>
        <fullName evidence="5">Radical SAM core domain-containing protein</fullName>
    </recommendedName>
</protein>
<dbReference type="InterPro" id="IPR058240">
    <property type="entry name" value="rSAM_sf"/>
</dbReference>
<name>A0A6J4JA25_9ACTN</name>
<keyword evidence="2" id="KW-0479">Metal-binding</keyword>
<dbReference type="PANTHER" id="PTHR11228:SF7">
    <property type="entry name" value="PQQA PEPTIDE CYCLASE"/>
    <property type="match status" value="1"/>
</dbReference>
<reference evidence="6" key="1">
    <citation type="submission" date="2020-02" db="EMBL/GenBank/DDBJ databases">
        <authorList>
            <person name="Meier V. D."/>
        </authorList>
    </citation>
    <scope>NUCLEOTIDE SEQUENCE</scope>
    <source>
        <strain evidence="6">AVDCRST_MAG41</strain>
    </source>
</reference>
<dbReference type="GO" id="GO:0051536">
    <property type="term" value="F:iron-sulfur cluster binding"/>
    <property type="evidence" value="ECO:0007669"/>
    <property type="project" value="UniProtKB-KW"/>
</dbReference>
<gene>
    <name evidence="6" type="ORF">AVDCRST_MAG41-2897</name>
</gene>
<evidence type="ECO:0000313" key="6">
    <source>
        <dbReference type="EMBL" id="CAA9270902.1"/>
    </source>
</evidence>
<dbReference type="Pfam" id="PF04055">
    <property type="entry name" value="Radical_SAM"/>
    <property type="match status" value="1"/>
</dbReference>
<keyword evidence="3" id="KW-0408">Iron</keyword>
<sequence>MSAGRRIGWSSTSRYSPVQDRVGVVDPAEDELPPVLDRVNQHPSPYSPAWLDEREILRVTYQGDDRCNLRCPGCYTGERLERPSMAPVLVNERLRVPWEDFTGHLRGLGSGLQDFYLLGAEPTMDPEGSAAKLAHAAAAGLATMSITNGVGSPARFDRTFGPALSSGDLYKVIVSLDSIDPEVNDALRGVVGAFRRTIATIRRAVDSGAPVKVQVTVWPRNYLSVLQTVDALWEMGVRGFAFHCGSVEGTPDFLSRGLDHLDPVAWRTLCERLYEFRDTHRDELLHFNFPLIYFTEQELRGRVIGDEEVADAYLTHVAALEEGVESTKPFHACPAMDVPQVYVYANDGPAGRGSVSLCNVHSPDSDAAFADWDPEAERWAVVRDPERNQLQRMADSPHLCPAMPFATGGRGSDRVVTELGDLYHACRYLGCNQVSTDPKQFGTAAYERSVEFYGAVEILRRASVRSGAEAVEPHLARVRRIGAGVTGLRERTVAVLREALAVGGPVDLAAFPAEVRAAVGAAPRRTATRPLGLPVFVLGGPAGGADGAPAATPCGSGR</sequence>
<feature type="domain" description="Radical SAM core" evidence="5">
    <location>
        <begin position="51"/>
        <end position="288"/>
    </location>
</feature>
<dbReference type="InterPro" id="IPR013785">
    <property type="entry name" value="Aldolase_TIM"/>
</dbReference>
<dbReference type="SUPFAM" id="SSF102114">
    <property type="entry name" value="Radical SAM enzymes"/>
    <property type="match status" value="1"/>
</dbReference>
<dbReference type="AlphaFoldDB" id="A0A6J4JA25"/>
<evidence type="ECO:0000259" key="5">
    <source>
        <dbReference type="PROSITE" id="PS51918"/>
    </source>
</evidence>
<dbReference type="PROSITE" id="PS51918">
    <property type="entry name" value="RADICAL_SAM"/>
    <property type="match status" value="1"/>
</dbReference>
<proteinExistence type="predicted"/>
<dbReference type="EMBL" id="CADCTP010000265">
    <property type="protein sequence ID" value="CAA9270902.1"/>
    <property type="molecule type" value="Genomic_DNA"/>
</dbReference>
<dbReference type="Gene3D" id="3.20.20.70">
    <property type="entry name" value="Aldolase class I"/>
    <property type="match status" value="1"/>
</dbReference>
<accession>A0A6J4JA25</accession>
<evidence type="ECO:0000256" key="3">
    <source>
        <dbReference type="ARBA" id="ARBA00023004"/>
    </source>
</evidence>